<dbReference type="PROSITE" id="PS00924">
    <property type="entry name" value="ASP_GLU_RACEMASE_2"/>
    <property type="match status" value="1"/>
</dbReference>
<evidence type="ECO:0000313" key="8">
    <source>
        <dbReference type="EMBL" id="KRL04580.1"/>
    </source>
</evidence>
<keyword evidence="4 7" id="KW-0573">Peptidoglycan synthesis</keyword>
<keyword evidence="5 7" id="KW-0413">Isomerase</keyword>
<comment type="catalytic activity">
    <reaction evidence="1 7">
        <text>L-glutamate = D-glutamate</text>
        <dbReference type="Rhea" id="RHEA:12813"/>
        <dbReference type="ChEBI" id="CHEBI:29985"/>
        <dbReference type="ChEBI" id="CHEBI:29986"/>
        <dbReference type="EC" id="5.1.1.3"/>
    </reaction>
</comment>
<dbReference type="GO" id="GO:0071555">
    <property type="term" value="P:cell wall organization"/>
    <property type="evidence" value="ECO:0007669"/>
    <property type="project" value="UniProtKB-KW"/>
</dbReference>
<feature type="binding site" evidence="7">
    <location>
        <begin position="36"/>
        <end position="37"/>
    </location>
    <ligand>
        <name>substrate</name>
    </ligand>
</feature>
<dbReference type="STRING" id="1423777.FD46_GL001712"/>
<dbReference type="UniPathway" id="UPA00219"/>
<reference evidence="8 9" key="1">
    <citation type="journal article" date="2015" name="Genome Announc.">
        <title>Expanding the biotechnology potential of lactobacilli through comparative genomics of 213 strains and associated genera.</title>
        <authorList>
            <person name="Sun Z."/>
            <person name="Harris H.M."/>
            <person name="McCann A."/>
            <person name="Guo C."/>
            <person name="Argimon S."/>
            <person name="Zhang W."/>
            <person name="Yang X."/>
            <person name="Jeffery I.B."/>
            <person name="Cooney J.C."/>
            <person name="Kagawa T.F."/>
            <person name="Liu W."/>
            <person name="Song Y."/>
            <person name="Salvetti E."/>
            <person name="Wrobel A."/>
            <person name="Rasinkangas P."/>
            <person name="Parkhill J."/>
            <person name="Rea M.C."/>
            <person name="O'Sullivan O."/>
            <person name="Ritari J."/>
            <person name="Douillard F.P."/>
            <person name="Paul Ross R."/>
            <person name="Yang R."/>
            <person name="Briner A.E."/>
            <person name="Felis G.E."/>
            <person name="de Vos W.M."/>
            <person name="Barrangou R."/>
            <person name="Klaenhammer T.R."/>
            <person name="Caufield P.W."/>
            <person name="Cui Y."/>
            <person name="Zhang H."/>
            <person name="O'Toole P.W."/>
        </authorList>
    </citation>
    <scope>NUCLEOTIDE SEQUENCE [LARGE SCALE GENOMIC DNA]</scope>
    <source>
        <strain evidence="8 9">DSM 19972</strain>
    </source>
</reference>
<evidence type="ECO:0000256" key="2">
    <source>
        <dbReference type="ARBA" id="ARBA00013090"/>
    </source>
</evidence>
<dbReference type="PROSITE" id="PS00923">
    <property type="entry name" value="ASP_GLU_RACEMASE_1"/>
    <property type="match status" value="1"/>
</dbReference>
<dbReference type="InterPro" id="IPR004391">
    <property type="entry name" value="Glu_race"/>
</dbReference>
<comment type="function">
    <text evidence="7">Provides the (R)-glutamate required for cell wall biosynthesis.</text>
</comment>
<dbReference type="NCBIfam" id="TIGR00067">
    <property type="entry name" value="glut_race"/>
    <property type="match status" value="1"/>
</dbReference>
<accession>A0A0R1MF98</accession>
<dbReference type="PANTHER" id="PTHR21198:SF3">
    <property type="entry name" value="GLUTAMATE RACEMASE"/>
    <property type="match status" value="1"/>
</dbReference>
<evidence type="ECO:0000256" key="5">
    <source>
        <dbReference type="ARBA" id="ARBA00023235"/>
    </source>
</evidence>
<feature type="active site" description="Proton donor/acceptor" evidence="7">
    <location>
        <position position="209"/>
    </location>
</feature>
<dbReference type="EMBL" id="AZEH01000039">
    <property type="protein sequence ID" value="KRL04580.1"/>
    <property type="molecule type" value="Genomic_DNA"/>
</dbReference>
<dbReference type="SUPFAM" id="SSF53681">
    <property type="entry name" value="Aspartate/glutamate racemase"/>
    <property type="match status" value="2"/>
</dbReference>
<proteinExistence type="inferred from homology"/>
<keyword evidence="3 7" id="KW-0133">Cell shape</keyword>
<dbReference type="PATRIC" id="fig|1423777.3.peg.1766"/>
<evidence type="ECO:0000256" key="3">
    <source>
        <dbReference type="ARBA" id="ARBA00022960"/>
    </source>
</evidence>
<protein>
    <recommendedName>
        <fullName evidence="2 7">Glutamate racemase</fullName>
        <ecNumber evidence="2 7">5.1.1.3</ecNumber>
    </recommendedName>
</protein>
<dbReference type="InterPro" id="IPR015942">
    <property type="entry name" value="Asp/Glu/hydantoin_racemase"/>
</dbReference>
<comment type="similarity">
    <text evidence="7">Belongs to the aspartate/glutamate racemases family.</text>
</comment>
<sequence>MVSQDQRIVCQKQDYSMRKDKRMMNVKKTQPIGVFDSGVGGISVLRDLHRLMPQEDYFFYGDSANAPYGIKTVAQVTELSLAIVKKFVEKNVKAIVVACNTATSAAINEIRKRYPSLTIVGLEPAVKPAVMRKPNSRILVMATPLTLREQKFQALMQQYEKLAELIPIPAPNLVEFIEKGELDSPAVVGYLEGLLQQYRNNTDAIVLGCTHFPFVKHAIQKVMPEVPFIIDGGPGAARELQRQLRGKNLLEPQKHQGSVAFANSQPGPEKIALSERLFNSKM</sequence>
<dbReference type="HAMAP" id="MF_00258">
    <property type="entry name" value="Glu_racemase"/>
    <property type="match status" value="1"/>
</dbReference>
<feature type="active site" description="Proton donor/acceptor" evidence="7">
    <location>
        <position position="99"/>
    </location>
</feature>
<dbReference type="InterPro" id="IPR001920">
    <property type="entry name" value="Asp/Glu_race"/>
</dbReference>
<dbReference type="Gene3D" id="3.40.50.1860">
    <property type="match status" value="2"/>
</dbReference>
<evidence type="ECO:0000256" key="1">
    <source>
        <dbReference type="ARBA" id="ARBA00001602"/>
    </source>
</evidence>
<evidence type="ECO:0000313" key="9">
    <source>
        <dbReference type="Proteomes" id="UP000051686"/>
    </source>
</evidence>
<keyword evidence="6 7" id="KW-0961">Cell wall biogenesis/degradation</keyword>
<keyword evidence="9" id="KW-1185">Reference proteome</keyword>
<name>A0A0R1MF98_9LACO</name>
<feature type="binding site" evidence="7">
    <location>
        <begin position="68"/>
        <end position="69"/>
    </location>
    <ligand>
        <name>substrate</name>
    </ligand>
</feature>
<dbReference type="GO" id="GO:0009252">
    <property type="term" value="P:peptidoglycan biosynthetic process"/>
    <property type="evidence" value="ECO:0007669"/>
    <property type="project" value="UniProtKB-UniRule"/>
</dbReference>
<feature type="binding site" evidence="7">
    <location>
        <begin position="100"/>
        <end position="101"/>
    </location>
    <ligand>
        <name>substrate</name>
    </ligand>
</feature>
<evidence type="ECO:0000256" key="4">
    <source>
        <dbReference type="ARBA" id="ARBA00022984"/>
    </source>
</evidence>
<dbReference type="PANTHER" id="PTHR21198">
    <property type="entry name" value="GLUTAMATE RACEMASE"/>
    <property type="match status" value="1"/>
</dbReference>
<comment type="pathway">
    <text evidence="7">Cell wall biogenesis; peptidoglycan biosynthesis.</text>
</comment>
<gene>
    <name evidence="7" type="primary">murI</name>
    <name evidence="8" type="ORF">FD46_GL001712</name>
</gene>
<comment type="caution">
    <text evidence="8">The sequence shown here is derived from an EMBL/GenBank/DDBJ whole genome shotgun (WGS) entry which is preliminary data.</text>
</comment>
<evidence type="ECO:0000256" key="6">
    <source>
        <dbReference type="ARBA" id="ARBA00023316"/>
    </source>
</evidence>
<feature type="binding site" evidence="7">
    <location>
        <begin position="210"/>
        <end position="211"/>
    </location>
    <ligand>
        <name>substrate</name>
    </ligand>
</feature>
<dbReference type="AlphaFoldDB" id="A0A0R1MF98"/>
<organism evidence="8 9">
    <name type="scientific">Liquorilactobacillus oeni DSM 19972</name>
    <dbReference type="NCBI Taxonomy" id="1423777"/>
    <lineage>
        <taxon>Bacteria</taxon>
        <taxon>Bacillati</taxon>
        <taxon>Bacillota</taxon>
        <taxon>Bacilli</taxon>
        <taxon>Lactobacillales</taxon>
        <taxon>Lactobacillaceae</taxon>
        <taxon>Liquorilactobacillus</taxon>
    </lineage>
</organism>
<dbReference type="EC" id="5.1.1.3" evidence="2 7"/>
<evidence type="ECO:0000256" key="7">
    <source>
        <dbReference type="HAMAP-Rule" id="MF_00258"/>
    </source>
</evidence>
<dbReference type="InterPro" id="IPR033134">
    <property type="entry name" value="Asp/Glu_racemase_AS_2"/>
</dbReference>
<dbReference type="Proteomes" id="UP000051686">
    <property type="component" value="Unassembled WGS sequence"/>
</dbReference>
<dbReference type="Pfam" id="PF01177">
    <property type="entry name" value="Asp_Glu_race"/>
    <property type="match status" value="1"/>
</dbReference>
<dbReference type="InterPro" id="IPR018187">
    <property type="entry name" value="Asp/Glu_racemase_AS_1"/>
</dbReference>
<dbReference type="GO" id="GO:0008881">
    <property type="term" value="F:glutamate racemase activity"/>
    <property type="evidence" value="ECO:0007669"/>
    <property type="project" value="UniProtKB-UniRule"/>
</dbReference>
<dbReference type="GO" id="GO:0008360">
    <property type="term" value="P:regulation of cell shape"/>
    <property type="evidence" value="ECO:0007669"/>
    <property type="project" value="UniProtKB-KW"/>
</dbReference>